<proteinExistence type="predicted"/>
<dbReference type="InterPro" id="IPR002925">
    <property type="entry name" value="Dienelactn_hydro"/>
</dbReference>
<keyword evidence="3" id="KW-1185">Reference proteome</keyword>
<evidence type="ECO:0000313" key="2">
    <source>
        <dbReference type="EMBL" id="KIJ61779.1"/>
    </source>
</evidence>
<sequence>MILTPHVAGTETTKYCAVGYCFGASFVMDLAAEGLVEAGTLAHPAFLDESHFEKFDGPLLLSCAEDDFTFLVESL</sequence>
<organism evidence="2 3">
    <name type="scientific">Hydnomerulius pinastri MD-312</name>
    <dbReference type="NCBI Taxonomy" id="994086"/>
    <lineage>
        <taxon>Eukaryota</taxon>
        <taxon>Fungi</taxon>
        <taxon>Dikarya</taxon>
        <taxon>Basidiomycota</taxon>
        <taxon>Agaricomycotina</taxon>
        <taxon>Agaricomycetes</taxon>
        <taxon>Agaricomycetidae</taxon>
        <taxon>Boletales</taxon>
        <taxon>Boletales incertae sedis</taxon>
        <taxon>Leucogyrophana</taxon>
    </lineage>
</organism>
<dbReference type="OrthoDB" id="1393670at2759"/>
<gene>
    <name evidence="2" type="ORF">HYDPIDRAFT_42482</name>
</gene>
<dbReference type="AlphaFoldDB" id="A0A0C9V7Z3"/>
<dbReference type="Pfam" id="PF01738">
    <property type="entry name" value="DLH"/>
    <property type="match status" value="1"/>
</dbReference>
<reference evidence="2 3" key="1">
    <citation type="submission" date="2014-04" db="EMBL/GenBank/DDBJ databases">
        <title>Evolutionary Origins and Diversification of the Mycorrhizal Mutualists.</title>
        <authorList>
            <consortium name="DOE Joint Genome Institute"/>
            <consortium name="Mycorrhizal Genomics Consortium"/>
            <person name="Kohler A."/>
            <person name="Kuo A."/>
            <person name="Nagy L.G."/>
            <person name="Floudas D."/>
            <person name="Copeland A."/>
            <person name="Barry K.W."/>
            <person name="Cichocki N."/>
            <person name="Veneault-Fourrey C."/>
            <person name="LaButti K."/>
            <person name="Lindquist E.A."/>
            <person name="Lipzen A."/>
            <person name="Lundell T."/>
            <person name="Morin E."/>
            <person name="Murat C."/>
            <person name="Riley R."/>
            <person name="Ohm R."/>
            <person name="Sun H."/>
            <person name="Tunlid A."/>
            <person name="Henrissat B."/>
            <person name="Grigoriev I.V."/>
            <person name="Hibbett D.S."/>
            <person name="Martin F."/>
        </authorList>
    </citation>
    <scope>NUCLEOTIDE SEQUENCE [LARGE SCALE GENOMIC DNA]</scope>
    <source>
        <strain evidence="2 3">MD-312</strain>
    </source>
</reference>
<dbReference type="HOGENOM" id="CLU_2671375_0_0_1"/>
<dbReference type="EMBL" id="KN839860">
    <property type="protein sequence ID" value="KIJ61779.1"/>
    <property type="molecule type" value="Genomic_DNA"/>
</dbReference>
<evidence type="ECO:0000259" key="1">
    <source>
        <dbReference type="Pfam" id="PF01738"/>
    </source>
</evidence>
<dbReference type="InterPro" id="IPR029058">
    <property type="entry name" value="AB_hydrolase_fold"/>
</dbReference>
<feature type="domain" description="Dienelactone hydrolase" evidence="1">
    <location>
        <begin position="10"/>
        <end position="71"/>
    </location>
</feature>
<protein>
    <recommendedName>
        <fullName evidence="1">Dienelactone hydrolase domain-containing protein</fullName>
    </recommendedName>
</protein>
<dbReference type="Gene3D" id="3.40.50.1820">
    <property type="entry name" value="alpha/beta hydrolase"/>
    <property type="match status" value="1"/>
</dbReference>
<dbReference type="Proteomes" id="UP000053820">
    <property type="component" value="Unassembled WGS sequence"/>
</dbReference>
<name>A0A0C9V7Z3_9AGAM</name>
<dbReference type="GO" id="GO:0016787">
    <property type="term" value="F:hydrolase activity"/>
    <property type="evidence" value="ECO:0007669"/>
    <property type="project" value="InterPro"/>
</dbReference>
<evidence type="ECO:0000313" key="3">
    <source>
        <dbReference type="Proteomes" id="UP000053820"/>
    </source>
</evidence>
<dbReference type="SUPFAM" id="SSF53474">
    <property type="entry name" value="alpha/beta-Hydrolases"/>
    <property type="match status" value="1"/>
</dbReference>
<accession>A0A0C9V7Z3</accession>